<dbReference type="OrthoDB" id="9812210at2"/>
<dbReference type="HOGENOM" id="CLU_056502_0_0_4"/>
<reference evidence="2 3" key="1">
    <citation type="journal article" date="2014" name="Genome Announc.">
        <title>Draft Genome Sequence of Advenella kashmirensis Strain W13003, a Polycyclic Aromatic Hydrocarbon-Degrading Bacterium.</title>
        <authorList>
            <person name="Wang X."/>
            <person name="Jin D."/>
            <person name="Zhou L."/>
            <person name="Wu L."/>
            <person name="An W."/>
            <person name="Zhao L."/>
        </authorList>
    </citation>
    <scope>NUCLEOTIDE SEQUENCE [LARGE SCALE GENOMIC DNA]</scope>
    <source>
        <strain evidence="2 3">W13003</strain>
    </source>
</reference>
<dbReference type="InterPro" id="IPR036388">
    <property type="entry name" value="WH-like_DNA-bd_sf"/>
</dbReference>
<dbReference type="Pfam" id="PF17782">
    <property type="entry name" value="WHD_DprA"/>
    <property type="match status" value="1"/>
</dbReference>
<evidence type="ECO:0000313" key="3">
    <source>
        <dbReference type="Proteomes" id="UP000018733"/>
    </source>
</evidence>
<dbReference type="InterPro" id="IPR036390">
    <property type="entry name" value="WH_DNA-bd_sf"/>
</dbReference>
<dbReference type="STRING" id="1424334.W822_07250"/>
<gene>
    <name evidence="2" type="ORF">W822_07250</name>
</gene>
<dbReference type="InterPro" id="IPR016032">
    <property type="entry name" value="Sig_transdc_resp-reg_C-effctor"/>
</dbReference>
<sequence length="406" mass="43933">MDSLTTACARLLAQGNVLDALGLVALRNDPPALALRGIAMARLGDYARSRDLLRQAARGFGVHEPVERARCVVAQAEVALAVRDLNYPLHVLPGALATLESHNDHTNALQARLIMARCCLLLGRIDAATAHAARLETSGGPASLVAMAQLLSTELALRSLQIERARTALRQAETAAAQADIPALRSEVRSMQEVFSRPAARLPDCQGARALLLEEVAGLYSSSNLIIDGCRRGVSTDGRWLPLATRPVLYEIIWLLGNAWPNDISRETIIFQVFRLTQPDESHRARLRVQIGRLRKLIKPIARISATDEGYRLEPLQQRNVVVLAPPLDSEAASLMALLADGSAWSTSALAQALGASQRTVQRTLADLELAGQVNAVGHSRSRRWVCPSLAGFTTILLLPSVLPLK</sequence>
<accession>V8QUG3</accession>
<evidence type="ECO:0000313" key="2">
    <source>
        <dbReference type="EMBL" id="ETF02644.1"/>
    </source>
</evidence>
<feature type="domain" description="DprA winged helix" evidence="1">
    <location>
        <begin position="325"/>
        <end position="376"/>
    </location>
</feature>
<dbReference type="RefSeq" id="WP_024004430.1">
    <property type="nucleotide sequence ID" value="NZ_KI650979.1"/>
</dbReference>
<dbReference type="EMBL" id="AYXT01000009">
    <property type="protein sequence ID" value="ETF02644.1"/>
    <property type="molecule type" value="Genomic_DNA"/>
</dbReference>
<keyword evidence="3" id="KW-1185">Reference proteome</keyword>
<name>V8QUG3_9BURK</name>
<dbReference type="Gene3D" id="1.10.10.10">
    <property type="entry name" value="Winged helix-like DNA-binding domain superfamily/Winged helix DNA-binding domain"/>
    <property type="match status" value="1"/>
</dbReference>
<dbReference type="PATRIC" id="fig|1424334.3.peg.1447"/>
<comment type="caution">
    <text evidence="2">The sequence shown here is derived from an EMBL/GenBank/DDBJ whole genome shotgun (WGS) entry which is preliminary data.</text>
</comment>
<dbReference type="InterPro" id="IPR011990">
    <property type="entry name" value="TPR-like_helical_dom_sf"/>
</dbReference>
<proteinExistence type="predicted"/>
<dbReference type="AlphaFoldDB" id="V8QUG3"/>
<dbReference type="SUPFAM" id="SSF46785">
    <property type="entry name" value="Winged helix' DNA-binding domain"/>
    <property type="match status" value="1"/>
</dbReference>
<dbReference type="Proteomes" id="UP000018733">
    <property type="component" value="Unassembled WGS sequence"/>
</dbReference>
<dbReference type="eggNOG" id="COG0745">
    <property type="taxonomic scope" value="Bacteria"/>
</dbReference>
<dbReference type="GO" id="GO:0003677">
    <property type="term" value="F:DNA binding"/>
    <property type="evidence" value="ECO:0007669"/>
    <property type="project" value="InterPro"/>
</dbReference>
<protein>
    <recommendedName>
        <fullName evidence="1">DprA winged helix domain-containing protein</fullName>
    </recommendedName>
</protein>
<organism evidence="2 3">
    <name type="scientific">Advenella kashmirensis W13003</name>
    <dbReference type="NCBI Taxonomy" id="1424334"/>
    <lineage>
        <taxon>Bacteria</taxon>
        <taxon>Pseudomonadati</taxon>
        <taxon>Pseudomonadota</taxon>
        <taxon>Betaproteobacteria</taxon>
        <taxon>Burkholderiales</taxon>
        <taxon>Alcaligenaceae</taxon>
    </lineage>
</organism>
<evidence type="ECO:0000259" key="1">
    <source>
        <dbReference type="Pfam" id="PF17782"/>
    </source>
</evidence>
<dbReference type="SUPFAM" id="SSF48452">
    <property type="entry name" value="TPR-like"/>
    <property type="match status" value="1"/>
</dbReference>
<dbReference type="GO" id="GO:0006355">
    <property type="term" value="P:regulation of DNA-templated transcription"/>
    <property type="evidence" value="ECO:0007669"/>
    <property type="project" value="InterPro"/>
</dbReference>
<dbReference type="InterPro" id="IPR041614">
    <property type="entry name" value="DprA_WH"/>
</dbReference>
<dbReference type="SUPFAM" id="SSF46894">
    <property type="entry name" value="C-terminal effector domain of the bipartite response regulators"/>
    <property type="match status" value="1"/>
</dbReference>